<accession>A0A0K1LKS3</accession>
<dbReference type="Gene3D" id="3.30.420.280">
    <property type="match status" value="1"/>
</dbReference>
<dbReference type="Gene3D" id="3.40.50.300">
    <property type="entry name" value="P-loop containing nucleotide triphosphate hydrolases"/>
    <property type="match status" value="1"/>
</dbReference>
<dbReference type="Pfam" id="PF04466">
    <property type="entry name" value="Terminase_3"/>
    <property type="match status" value="1"/>
</dbReference>
<evidence type="ECO:0000313" key="3">
    <source>
        <dbReference type="Proteomes" id="UP000203710"/>
    </source>
</evidence>
<dbReference type="InterPro" id="IPR027417">
    <property type="entry name" value="P-loop_NTPase"/>
</dbReference>
<evidence type="ECO:0000313" key="2">
    <source>
        <dbReference type="EMBL" id="AKU43024.1"/>
    </source>
</evidence>
<evidence type="ECO:0000259" key="1">
    <source>
        <dbReference type="Pfam" id="PF04466"/>
    </source>
</evidence>
<dbReference type="EMBL" id="KR935213">
    <property type="protein sequence ID" value="AKU43024.1"/>
    <property type="molecule type" value="Genomic_DNA"/>
</dbReference>
<dbReference type="InterPro" id="IPR035412">
    <property type="entry name" value="Terminase_L_N"/>
</dbReference>
<dbReference type="GeneID" id="26796440"/>
<dbReference type="Proteomes" id="UP000203710">
    <property type="component" value="Segment"/>
</dbReference>
<organism evidence="2 3">
    <name type="scientific">Rhodobacter phage RcTitan</name>
    <dbReference type="NCBI Taxonomy" id="1662330"/>
    <lineage>
        <taxon>Viruses</taxon>
        <taxon>Duplodnaviria</taxon>
        <taxon>Heunggongvirae</taxon>
        <taxon>Uroviricota</taxon>
        <taxon>Caudoviricetes</taxon>
        <taxon>Titanvirus</taxon>
        <taxon>Titanvirus rctitan</taxon>
    </lineage>
</organism>
<sequence length="537" mass="61433">MLDLSTNFKTVWRAIPGTSQQMAFESDCDHTLYTGTRGPGKTDAQLMKFRDGVGQGYGPFWRGIILDREYKNLDDLISKSRRWFPEFNDGAKFLSSTSALKWVWPTGEELLFRSADKEQDYWQFHGHEYPFLGWNELTKYPTADLYDMFMSTNRTSFRPEDYPVYIDRVILRDYGKQVQIHRKHKNAVPMLLPEIKLQVFSTTNPYGPGHNWVKRRFIDPAPYGEVITTSIEVIDPKTKEKATVKKRQVAIFGSYTENIYLTKEYIATLSQEKDKNRRKAWLTGSWDIIAGGALDDVWQASKHVLPRFVIPPSWKIDRAFDDGSSHPFAVGWFAEADGTEADVLNRATGQWEKFCPAPKSIIQFFEWYGSEIDEQTGQPSIGTNKGLKMSARNIAKGIIDREISLMQNGWISEQPKPGPADNRIRNVIDKELETTEDIMKKEGVKWETSDKSPGSRIVGLQLLRDRLEASLTGEDPGFYVMENCRATIALLPVLPRDAKKPDDVDTSAEDHPYDMIRYRVLKGSNRLAAKVKMTLPT</sequence>
<name>A0A0K1LKS3_9CAUD</name>
<feature type="domain" description="Phage terminase large subunit N-terminal" evidence="1">
    <location>
        <begin position="187"/>
        <end position="279"/>
    </location>
</feature>
<proteinExistence type="predicted"/>
<keyword evidence="3" id="KW-1185">Reference proteome</keyword>
<protein>
    <submittedName>
        <fullName evidence="2">Terminase large subunit</fullName>
    </submittedName>
</protein>
<dbReference type="KEGG" id="vg:26796440"/>
<dbReference type="OrthoDB" id="2120at10239"/>
<reference evidence="2 3" key="1">
    <citation type="journal article" date="2016" name="Genome Announc.">
        <title>Complete Genome Sequences of Five Bacteriophages That Infect Rhodobacter capsulatus.</title>
        <authorList>
            <person name="Bollivar D.W."/>
            <person name="Bernardoni B."/>
            <person name="Bockman M.R."/>
            <person name="Miller B.M."/>
            <person name="Russell D.A."/>
            <person name="Delesalle V.A."/>
            <person name="Krukonis G.P."/>
            <person name="Hatfull G.F."/>
            <person name="Cross M.R."/>
            <person name="Szewczyk M.M."/>
            <person name="Eppurath A."/>
        </authorList>
    </citation>
    <scope>NUCLEOTIDE SEQUENCE [LARGE SCALE GENOMIC DNA]</scope>
</reference>
<dbReference type="RefSeq" id="YP_009225672.1">
    <property type="nucleotide sequence ID" value="NC_029097.1"/>
</dbReference>
<gene>
    <name evidence="2" type="ORF">RCTITAN_7</name>
</gene>